<proteinExistence type="predicted"/>
<dbReference type="PANTHER" id="PTHR48059">
    <property type="entry name" value="POLYGALACTURONASE INHIBITOR 1"/>
    <property type="match status" value="1"/>
</dbReference>
<evidence type="ECO:0000256" key="3">
    <source>
        <dbReference type="ARBA" id="ARBA00022614"/>
    </source>
</evidence>
<sequence>MAGLYKHNTQMKTKRDSIYPKNMLFKGMVMMLLALCSTFVKAQVSVGDSLALVEIYNQTNGAAWNSKTNWLTGKVSTWEGVTLTGGRVSELALPANNLSGALSYHIGFLQELQSLNLSSNNLQGTLPVAFVFLQKLKVLNLSENKFTGAIPSFTGLLTSLTDLNLSKNQLSGAIPQTIVLLCKLKALNLSDNALTGSLPSQIGLLASLQGLYVSNNKLQGAVPVSIGKLKKATNIYLDNNKLSGALPTSLGDADSLVFFNAANNNLTGAVPQTLTKLKRLYLFNVSGNDIVDLPNLSGITSLFQLVVADNKLTFADIQPSIGRMLPGSYIPQDSVGTSSTVAACAGSSVVLHGDVIESDANNRYTWFAVDGSFVSEESASPNLVLNGVTAANSNRYSVAISNANVPDLYLFRKTIKLTVNACASGGAGAKSATSVYPVPFETTTTVLVATPTTEALHIAVRNESGVVVEQLDTNTNLETKVGGSLKKGTYYVESVHGTSKEVTRVVKK</sequence>
<comment type="subcellular location">
    <subcellularLocation>
        <location evidence="1">Cell envelope</location>
    </subcellularLocation>
    <subcellularLocation>
        <location evidence="2">Membrane</location>
    </subcellularLocation>
</comment>
<keyword evidence="8" id="KW-1185">Reference proteome</keyword>
<reference evidence="8" key="1">
    <citation type="submission" date="2018-09" db="EMBL/GenBank/DDBJ databases">
        <title>Chryseolinea sp. KIS68-18 isolated from soil.</title>
        <authorList>
            <person name="Weon H.-Y."/>
            <person name="Kwon S.-W."/>
            <person name="Lee S.A."/>
        </authorList>
    </citation>
    <scope>NUCLEOTIDE SEQUENCE [LARGE SCALE GENOMIC DNA]</scope>
    <source>
        <strain evidence="8">KIS68-18</strain>
    </source>
</reference>
<dbReference type="Pfam" id="PF00560">
    <property type="entry name" value="LRR_1"/>
    <property type="match status" value="1"/>
</dbReference>
<evidence type="ECO:0000256" key="4">
    <source>
        <dbReference type="ARBA" id="ARBA00022729"/>
    </source>
</evidence>
<evidence type="ECO:0000313" key="7">
    <source>
        <dbReference type="EMBL" id="AYB31921.1"/>
    </source>
</evidence>
<dbReference type="Proteomes" id="UP000266183">
    <property type="component" value="Chromosome"/>
</dbReference>
<organism evidence="7 8">
    <name type="scientific">Chryseolinea soli</name>
    <dbReference type="NCBI Taxonomy" id="2321403"/>
    <lineage>
        <taxon>Bacteria</taxon>
        <taxon>Pseudomonadati</taxon>
        <taxon>Bacteroidota</taxon>
        <taxon>Cytophagia</taxon>
        <taxon>Cytophagales</taxon>
        <taxon>Fulvivirgaceae</taxon>
        <taxon>Chryseolinea</taxon>
    </lineage>
</organism>
<keyword evidence="6" id="KW-0472">Membrane</keyword>
<keyword evidence="3" id="KW-0433">Leucine-rich repeat</keyword>
<protein>
    <submittedName>
        <fullName evidence="7">T9SS C-terminal target domain-containing protein</fullName>
    </submittedName>
</protein>
<dbReference type="EMBL" id="CP032382">
    <property type="protein sequence ID" value="AYB31921.1"/>
    <property type="molecule type" value="Genomic_DNA"/>
</dbReference>
<name>A0A385SNI9_9BACT</name>
<dbReference type="SUPFAM" id="SSF52058">
    <property type="entry name" value="L domain-like"/>
    <property type="match status" value="1"/>
</dbReference>
<dbReference type="FunFam" id="3.80.10.10:FF:000400">
    <property type="entry name" value="Nuclear pore complex protein NUP107"/>
    <property type="match status" value="1"/>
</dbReference>
<dbReference type="FunFam" id="3.80.10.10:FF:000041">
    <property type="entry name" value="LRR receptor-like serine/threonine-protein kinase ERECTA"/>
    <property type="match status" value="1"/>
</dbReference>
<dbReference type="NCBIfam" id="TIGR04183">
    <property type="entry name" value="Por_Secre_tail"/>
    <property type="match status" value="1"/>
</dbReference>
<dbReference type="InterPro" id="IPR003591">
    <property type="entry name" value="Leu-rich_rpt_typical-subtyp"/>
</dbReference>
<dbReference type="InterPro" id="IPR051848">
    <property type="entry name" value="PGIP"/>
</dbReference>
<dbReference type="KEGG" id="chk:D4L85_15710"/>
<dbReference type="Pfam" id="PF13855">
    <property type="entry name" value="LRR_8"/>
    <property type="match status" value="2"/>
</dbReference>
<dbReference type="InterPro" id="IPR001611">
    <property type="entry name" value="Leu-rich_rpt"/>
</dbReference>
<dbReference type="Gene3D" id="3.80.10.10">
    <property type="entry name" value="Ribonuclease Inhibitor"/>
    <property type="match status" value="2"/>
</dbReference>
<dbReference type="Gene3D" id="2.60.40.10">
    <property type="entry name" value="Immunoglobulins"/>
    <property type="match status" value="1"/>
</dbReference>
<evidence type="ECO:0000256" key="5">
    <source>
        <dbReference type="ARBA" id="ARBA00022737"/>
    </source>
</evidence>
<evidence type="ECO:0000256" key="2">
    <source>
        <dbReference type="ARBA" id="ARBA00004370"/>
    </source>
</evidence>
<dbReference type="AlphaFoldDB" id="A0A385SNI9"/>
<keyword evidence="5" id="KW-0677">Repeat</keyword>
<dbReference type="GO" id="GO:0030313">
    <property type="term" value="C:cell envelope"/>
    <property type="evidence" value="ECO:0007669"/>
    <property type="project" value="UniProtKB-SubCell"/>
</dbReference>
<dbReference type="PRINTS" id="PR00019">
    <property type="entry name" value="LEURICHRPT"/>
</dbReference>
<dbReference type="SMART" id="SM00369">
    <property type="entry name" value="LRR_TYP"/>
    <property type="match status" value="5"/>
</dbReference>
<dbReference type="PANTHER" id="PTHR48059:SF30">
    <property type="entry name" value="OS06G0587000 PROTEIN"/>
    <property type="match status" value="1"/>
</dbReference>
<gene>
    <name evidence="7" type="ORF">D4L85_15710</name>
</gene>
<evidence type="ECO:0000313" key="8">
    <source>
        <dbReference type="Proteomes" id="UP000266183"/>
    </source>
</evidence>
<keyword evidence="4" id="KW-0732">Signal</keyword>
<dbReference type="InterPro" id="IPR013783">
    <property type="entry name" value="Ig-like_fold"/>
</dbReference>
<evidence type="ECO:0000256" key="1">
    <source>
        <dbReference type="ARBA" id="ARBA00004196"/>
    </source>
</evidence>
<evidence type="ECO:0000256" key="6">
    <source>
        <dbReference type="ARBA" id="ARBA00023136"/>
    </source>
</evidence>
<accession>A0A385SNI9</accession>
<dbReference type="GO" id="GO:0016020">
    <property type="term" value="C:membrane"/>
    <property type="evidence" value="ECO:0007669"/>
    <property type="project" value="UniProtKB-SubCell"/>
</dbReference>
<dbReference type="InterPro" id="IPR032675">
    <property type="entry name" value="LRR_dom_sf"/>
</dbReference>
<dbReference type="InterPro" id="IPR026444">
    <property type="entry name" value="Secre_tail"/>
</dbReference>